<keyword evidence="10" id="KW-1185">Reference proteome</keyword>
<feature type="region of interest" description="Disordered" evidence="8">
    <location>
        <begin position="119"/>
        <end position="172"/>
    </location>
</feature>
<dbReference type="OMA" id="HFAEDFG"/>
<feature type="compositionally biased region" description="Basic and acidic residues" evidence="8">
    <location>
        <begin position="426"/>
        <end position="439"/>
    </location>
</feature>
<proteinExistence type="inferred from homology"/>
<feature type="compositionally biased region" description="Basic and acidic residues" evidence="8">
    <location>
        <begin position="188"/>
        <end position="199"/>
    </location>
</feature>
<feature type="compositionally biased region" description="Basic and acidic residues" evidence="8">
    <location>
        <begin position="323"/>
        <end position="354"/>
    </location>
</feature>
<feature type="compositionally biased region" description="Basic and acidic residues" evidence="8">
    <location>
        <begin position="271"/>
        <end position="280"/>
    </location>
</feature>
<keyword evidence="5 7" id="KW-0687">Ribonucleoprotein</keyword>
<dbReference type="KEGG" id="egt:105950501"/>
<dbReference type="PhylomeDB" id="A0A022PQF0"/>
<dbReference type="PANTHER" id="PTHR17039">
    <property type="entry name" value="U3 SMALL NUCLEOLAR RIBONUCLEOPROTEIN PROTEIN MPP10"/>
    <property type="match status" value="1"/>
</dbReference>
<dbReference type="PIRSF" id="PIRSF017300">
    <property type="entry name" value="snoRNP_Mpp10"/>
    <property type="match status" value="1"/>
</dbReference>
<evidence type="ECO:0000256" key="3">
    <source>
        <dbReference type="ARBA" id="ARBA00022552"/>
    </source>
</evidence>
<evidence type="ECO:0000256" key="5">
    <source>
        <dbReference type="ARBA" id="ARBA00023274"/>
    </source>
</evidence>
<reference evidence="9 10" key="1">
    <citation type="journal article" date="2013" name="Proc. Natl. Acad. Sci. U.S.A.">
        <title>Fine-scale variation in meiotic recombination in Mimulus inferred from population shotgun sequencing.</title>
        <authorList>
            <person name="Hellsten U."/>
            <person name="Wright K.M."/>
            <person name="Jenkins J."/>
            <person name="Shu S."/>
            <person name="Yuan Y."/>
            <person name="Wessler S.R."/>
            <person name="Schmutz J."/>
            <person name="Willis J.H."/>
            <person name="Rokhsar D.S."/>
        </authorList>
    </citation>
    <scope>NUCLEOTIDE SEQUENCE [LARGE SCALE GENOMIC DNA]</scope>
    <source>
        <strain evidence="10">cv. DUN x IM62</strain>
    </source>
</reference>
<dbReference type="GO" id="GO:0032040">
    <property type="term" value="C:small-subunit processome"/>
    <property type="evidence" value="ECO:0000318"/>
    <property type="project" value="GO_Central"/>
</dbReference>
<comment type="function">
    <text evidence="7">Involved in nucleolar processing of pre-18S ribosomal RNA.</text>
</comment>
<comment type="subcellular location">
    <subcellularLocation>
        <location evidence="1 7">Nucleus</location>
        <location evidence="1 7">Nucleolus</location>
    </subcellularLocation>
</comment>
<feature type="region of interest" description="Disordered" evidence="8">
    <location>
        <begin position="188"/>
        <end position="242"/>
    </location>
</feature>
<feature type="compositionally biased region" description="Acidic residues" evidence="8">
    <location>
        <begin position="211"/>
        <end position="230"/>
    </location>
</feature>
<evidence type="ECO:0000256" key="7">
    <source>
        <dbReference type="PIRNR" id="PIRNR017300"/>
    </source>
</evidence>
<gene>
    <name evidence="9" type="ORF">MIMGU_mgv11b002847mg</name>
</gene>
<accession>A0A022PQF0</accession>
<dbReference type="STRING" id="4155.A0A022PQF0"/>
<feature type="region of interest" description="Disordered" evidence="8">
    <location>
        <begin position="420"/>
        <end position="439"/>
    </location>
</feature>
<dbReference type="Proteomes" id="UP000030748">
    <property type="component" value="Unassembled WGS sequence"/>
</dbReference>
<evidence type="ECO:0000256" key="1">
    <source>
        <dbReference type="ARBA" id="ARBA00004604"/>
    </source>
</evidence>
<dbReference type="eggNOG" id="KOG2600">
    <property type="taxonomic scope" value="Eukaryota"/>
</dbReference>
<protein>
    <recommendedName>
        <fullName evidence="7">U3 small nucleolar ribonucleoprotein protein MPP10</fullName>
    </recommendedName>
</protein>
<dbReference type="GO" id="GO:0034457">
    <property type="term" value="C:Mpp10 complex"/>
    <property type="evidence" value="ECO:0000318"/>
    <property type="project" value="GO_Central"/>
</dbReference>
<dbReference type="GO" id="GO:0006364">
    <property type="term" value="P:rRNA processing"/>
    <property type="evidence" value="ECO:0007669"/>
    <property type="project" value="UniProtKB-KW"/>
</dbReference>
<evidence type="ECO:0000256" key="8">
    <source>
        <dbReference type="SAM" id="MobiDB-lite"/>
    </source>
</evidence>
<keyword evidence="2 7" id="KW-0690">Ribosome biogenesis</keyword>
<dbReference type="PANTHER" id="PTHR17039:SF0">
    <property type="entry name" value="U3 SMALL NUCLEOLAR RIBONUCLEOPROTEIN PROTEIN MPP10"/>
    <property type="match status" value="1"/>
</dbReference>
<dbReference type="Pfam" id="PF04006">
    <property type="entry name" value="Mpp10"/>
    <property type="match status" value="1"/>
</dbReference>
<evidence type="ECO:0000256" key="4">
    <source>
        <dbReference type="ARBA" id="ARBA00023242"/>
    </source>
</evidence>
<dbReference type="OrthoDB" id="445326at2759"/>
<evidence type="ECO:0000313" key="10">
    <source>
        <dbReference type="Proteomes" id="UP000030748"/>
    </source>
</evidence>
<organism evidence="9 10">
    <name type="scientific">Erythranthe guttata</name>
    <name type="common">Yellow monkey flower</name>
    <name type="synonym">Mimulus guttatus</name>
    <dbReference type="NCBI Taxonomy" id="4155"/>
    <lineage>
        <taxon>Eukaryota</taxon>
        <taxon>Viridiplantae</taxon>
        <taxon>Streptophyta</taxon>
        <taxon>Embryophyta</taxon>
        <taxon>Tracheophyta</taxon>
        <taxon>Spermatophyta</taxon>
        <taxon>Magnoliopsida</taxon>
        <taxon>eudicotyledons</taxon>
        <taxon>Gunneridae</taxon>
        <taxon>Pentapetalae</taxon>
        <taxon>asterids</taxon>
        <taxon>lamiids</taxon>
        <taxon>Lamiales</taxon>
        <taxon>Phrymaceae</taxon>
        <taxon>Erythranthe</taxon>
    </lineage>
</organism>
<evidence type="ECO:0000256" key="2">
    <source>
        <dbReference type="ARBA" id="ARBA00022517"/>
    </source>
</evidence>
<dbReference type="GO" id="GO:0005732">
    <property type="term" value="C:sno(s)RNA-containing ribonucleoprotein complex"/>
    <property type="evidence" value="ECO:0007669"/>
    <property type="project" value="UniProtKB-UniRule"/>
</dbReference>
<dbReference type="AlphaFoldDB" id="A0A022PQF0"/>
<keyword evidence="3 7" id="KW-0698">rRNA processing</keyword>
<name>A0A022PQF0_ERYGU</name>
<feature type="compositionally biased region" description="Acidic residues" evidence="8">
    <location>
        <begin position="129"/>
        <end position="165"/>
    </location>
</feature>
<feature type="region of interest" description="Disordered" evidence="8">
    <location>
        <begin position="266"/>
        <end position="361"/>
    </location>
</feature>
<keyword evidence="4 7" id="KW-0539">Nucleus</keyword>
<dbReference type="InterPro" id="IPR012173">
    <property type="entry name" value="Mpp10"/>
</dbReference>
<feature type="compositionally biased region" description="Acidic residues" evidence="8">
    <location>
        <begin position="290"/>
        <end position="311"/>
    </location>
</feature>
<comment type="similarity">
    <text evidence="6 7">Belongs to the MPP10 family.</text>
</comment>
<evidence type="ECO:0000313" key="9">
    <source>
        <dbReference type="EMBL" id="EYU17694.1"/>
    </source>
</evidence>
<sequence>MASAADGGVNDVGLEALQRLKSTEPPLYLTKSEELKAAARLASKYLFASLSPYARKSPFNQLLAGEDFDAEQIWQQIDLQAHPLLSSIRRRVTDFENNPEEIKKQFNLDRASGEVKNRKVTRNEVAETSSDELDDIDDNDDVEEDADEDDEEEGEENEDDDDDERENFNGVEDKFFKMKELEKYLLEDEAREYGLEKDNKNKRKRGKIADKDDDEEDEDEESEEEEEDDQIALMAAIDGGDDAEHARYEDFFGVRKVRKRNFNQYQFRRSGKLDKHERDNNNQVVREPDNDIDNEDDNEEDNDEDDDEDSGEGNLVTNEPESENDKQKKQSVSTHEKELEKKRAEIEKMEKANMEPKTWTMQGEITAAKRPKNSALEVDLDFEHNVRPAPDITLEAHASLEELIKKRILEGRFDDVQKPAALSTKAPRERKELDETKSRKGLSELYEDEYAQKTGLVSNALTFSDEQKKEASTLFKKLCVKLDALTHFHFTPKPIIEDMSIQANVPALAMEEIAPLAVSDAAMLAPEEVFYGKGDIKEETELTKSDRKKRRAKKKRKFKAESVKTIVIKPQLTASKNPGNDKEDK</sequence>
<evidence type="ECO:0000256" key="6">
    <source>
        <dbReference type="ARBA" id="ARBA00029455"/>
    </source>
</evidence>
<dbReference type="EMBL" id="KI632363">
    <property type="protein sequence ID" value="EYU17694.1"/>
    <property type="molecule type" value="Genomic_DNA"/>
</dbReference>